<feature type="region of interest" description="Disordered" evidence="2">
    <location>
        <begin position="1"/>
        <end position="20"/>
    </location>
</feature>
<dbReference type="Proteomes" id="UP000604046">
    <property type="component" value="Unassembled WGS sequence"/>
</dbReference>
<organism evidence="3 4">
    <name type="scientific">Symbiodinium natans</name>
    <dbReference type="NCBI Taxonomy" id="878477"/>
    <lineage>
        <taxon>Eukaryota</taxon>
        <taxon>Sar</taxon>
        <taxon>Alveolata</taxon>
        <taxon>Dinophyceae</taxon>
        <taxon>Suessiales</taxon>
        <taxon>Symbiodiniaceae</taxon>
        <taxon>Symbiodinium</taxon>
    </lineage>
</organism>
<keyword evidence="1" id="KW-0677">Repeat</keyword>
<dbReference type="PANTHER" id="PTHR47447:SF17">
    <property type="entry name" value="OS12G0638900 PROTEIN"/>
    <property type="match status" value="1"/>
</dbReference>
<dbReference type="EMBL" id="CAJNDS010002634">
    <property type="protein sequence ID" value="CAE7550895.1"/>
    <property type="molecule type" value="Genomic_DNA"/>
</dbReference>
<accession>A0A812TVE7</accession>
<gene>
    <name evidence="3" type="ORF">SNAT2548_LOCUS30932</name>
</gene>
<evidence type="ECO:0000313" key="3">
    <source>
        <dbReference type="EMBL" id="CAE7550895.1"/>
    </source>
</evidence>
<sequence length="279" mass="30221">MRMRLLQPSSCADDDGRIQRGLDPEKARTRSLRELGAVRLWRKALEAIQAFRHDAVEVNAIHRNALLGVFQKSQQWLRALQELSDRLPAGQVSTDVISFSTAAATCPGWLMPLFFLEWMTTSACRPNVVSFSSSQAAFKDGGGWPRALSLLRAMPQMHGVVPNVVSLSCALKACAAGGRWRQALQLLAGAPARALVPNVVACNAAQSACATTALWALALSTQASTNRDLWDLVSFNTAMDACDKARRWECAVEVLQSASGTSHVPDVARRSDSYGLRGG</sequence>
<dbReference type="OrthoDB" id="447952at2759"/>
<keyword evidence="4" id="KW-1185">Reference proteome</keyword>
<evidence type="ECO:0000256" key="2">
    <source>
        <dbReference type="SAM" id="MobiDB-lite"/>
    </source>
</evidence>
<name>A0A812TVE7_9DINO</name>
<dbReference type="Gene3D" id="1.25.40.10">
    <property type="entry name" value="Tetratricopeptide repeat domain"/>
    <property type="match status" value="1"/>
</dbReference>
<dbReference type="AlphaFoldDB" id="A0A812TVE7"/>
<protein>
    <recommendedName>
        <fullName evidence="5">Pentatricopeptide repeat-containing protein, chloroplastic</fullName>
    </recommendedName>
</protein>
<reference evidence="3" key="1">
    <citation type="submission" date="2021-02" db="EMBL/GenBank/DDBJ databases">
        <authorList>
            <person name="Dougan E. K."/>
            <person name="Rhodes N."/>
            <person name="Thang M."/>
            <person name="Chan C."/>
        </authorList>
    </citation>
    <scope>NUCLEOTIDE SEQUENCE</scope>
</reference>
<dbReference type="PANTHER" id="PTHR47447">
    <property type="entry name" value="OS03G0856100 PROTEIN"/>
    <property type="match status" value="1"/>
</dbReference>
<evidence type="ECO:0000313" key="4">
    <source>
        <dbReference type="Proteomes" id="UP000604046"/>
    </source>
</evidence>
<comment type="caution">
    <text evidence="3">The sequence shown here is derived from an EMBL/GenBank/DDBJ whole genome shotgun (WGS) entry which is preliminary data.</text>
</comment>
<proteinExistence type="predicted"/>
<evidence type="ECO:0000256" key="1">
    <source>
        <dbReference type="ARBA" id="ARBA00022737"/>
    </source>
</evidence>
<evidence type="ECO:0008006" key="5">
    <source>
        <dbReference type="Google" id="ProtNLM"/>
    </source>
</evidence>
<dbReference type="InterPro" id="IPR011990">
    <property type="entry name" value="TPR-like_helical_dom_sf"/>
</dbReference>